<name>A0A9D5X3W8_9ACTN</name>
<evidence type="ECO:0000313" key="1">
    <source>
        <dbReference type="EMBL" id="MBF4802277.1"/>
    </source>
</evidence>
<gene>
    <name evidence="1" type="ORF">HXK24_00370</name>
</gene>
<reference evidence="1" key="1">
    <citation type="submission" date="2020-04" db="EMBL/GenBank/DDBJ databases">
        <title>Deep metagenomics examines the oral microbiome during advanced dental caries in children, revealing novel taxa and co-occurrences with host molecules.</title>
        <authorList>
            <person name="Baker J.L."/>
            <person name="Morton J.T."/>
            <person name="Dinis M."/>
            <person name="Alvarez R."/>
            <person name="Tran N.C."/>
            <person name="Knight R."/>
            <person name="Edlund A."/>
        </authorList>
    </citation>
    <scope>NUCLEOTIDE SEQUENCE</scope>
    <source>
        <strain evidence="1">JCVI_3_bin.11</strain>
    </source>
</reference>
<evidence type="ECO:0000313" key="2">
    <source>
        <dbReference type="Proteomes" id="UP000787322"/>
    </source>
</evidence>
<dbReference type="Proteomes" id="UP000787322">
    <property type="component" value="Unassembled WGS sequence"/>
</dbReference>
<accession>A0A9D5X3W8</accession>
<dbReference type="AlphaFoldDB" id="A0A9D5X3W8"/>
<dbReference type="EMBL" id="JABZGU010000004">
    <property type="protein sequence ID" value="MBF4802277.1"/>
    <property type="molecule type" value="Genomic_DNA"/>
</dbReference>
<protein>
    <submittedName>
        <fullName evidence="1">Uncharacterized protein</fullName>
    </submittedName>
</protein>
<organism evidence="1 2">
    <name type="scientific">Lancefieldella parvula</name>
    <dbReference type="NCBI Taxonomy" id="1382"/>
    <lineage>
        <taxon>Bacteria</taxon>
        <taxon>Bacillati</taxon>
        <taxon>Actinomycetota</taxon>
        <taxon>Coriobacteriia</taxon>
        <taxon>Coriobacteriales</taxon>
        <taxon>Atopobiaceae</taxon>
        <taxon>Lancefieldella</taxon>
    </lineage>
</organism>
<proteinExistence type="predicted"/>
<sequence>MKFQESESVELKSIVQDDKMIKETDGDSFEEMRSINQALSFDALKQEFERCH</sequence>
<comment type="caution">
    <text evidence="1">The sequence shown here is derived from an EMBL/GenBank/DDBJ whole genome shotgun (WGS) entry which is preliminary data.</text>
</comment>